<name>A0A556V3C5_BAGYA</name>
<accession>A0A556V3C5</accession>
<keyword evidence="3" id="KW-1185">Reference proteome</keyword>
<sequence>MVGKGRREKRKGKERRIFIEEKEEARKNGPALICLRQLHDNDRPRSRSEAERSFAHRQKAELKEKGGQAMERWRPCCLTVQGPIVLTPVRVEDINICVSHAGTGEKALHQLENVDREGYLLLWKVHRYLEDLQTVGGVTRQAGHCTTATGQLLSMSSGQLIHNQFIINQ</sequence>
<dbReference type="AlphaFoldDB" id="A0A556V3C5"/>
<protein>
    <submittedName>
        <fullName evidence="2">Uncharacterized protein</fullName>
    </submittedName>
</protein>
<proteinExistence type="predicted"/>
<evidence type="ECO:0000313" key="3">
    <source>
        <dbReference type="Proteomes" id="UP000319801"/>
    </source>
</evidence>
<organism evidence="2 3">
    <name type="scientific">Bagarius yarrelli</name>
    <name type="common">Goonch</name>
    <name type="synonym">Bagrus yarrelli</name>
    <dbReference type="NCBI Taxonomy" id="175774"/>
    <lineage>
        <taxon>Eukaryota</taxon>
        <taxon>Metazoa</taxon>
        <taxon>Chordata</taxon>
        <taxon>Craniata</taxon>
        <taxon>Vertebrata</taxon>
        <taxon>Euteleostomi</taxon>
        <taxon>Actinopterygii</taxon>
        <taxon>Neopterygii</taxon>
        <taxon>Teleostei</taxon>
        <taxon>Ostariophysi</taxon>
        <taxon>Siluriformes</taxon>
        <taxon>Sisoridae</taxon>
        <taxon>Sisorinae</taxon>
        <taxon>Bagarius</taxon>
    </lineage>
</organism>
<reference evidence="2 3" key="1">
    <citation type="journal article" date="2019" name="Genome Biol. Evol.">
        <title>Whole-Genome Sequencing of the Giant Devil Catfish, Bagarius yarrelli.</title>
        <authorList>
            <person name="Jiang W."/>
            <person name="Lv Y."/>
            <person name="Cheng L."/>
            <person name="Yang K."/>
            <person name="Chao B."/>
            <person name="Wang X."/>
            <person name="Li Y."/>
            <person name="Pan X."/>
            <person name="You X."/>
            <person name="Zhang Y."/>
            <person name="Yang J."/>
            <person name="Li J."/>
            <person name="Zhang X."/>
            <person name="Liu S."/>
            <person name="Sun C."/>
            <person name="Yang J."/>
            <person name="Shi Q."/>
        </authorList>
    </citation>
    <scope>NUCLEOTIDE SEQUENCE [LARGE SCALE GENOMIC DNA]</scope>
    <source>
        <strain evidence="2">JWS20170419001</strain>
        <tissue evidence="2">Muscle</tissue>
    </source>
</reference>
<gene>
    <name evidence="2" type="ORF">Baya_12472</name>
</gene>
<feature type="region of interest" description="Disordered" evidence="1">
    <location>
        <begin position="43"/>
        <end position="65"/>
    </location>
</feature>
<evidence type="ECO:0000313" key="2">
    <source>
        <dbReference type="EMBL" id="TST10044.1"/>
    </source>
</evidence>
<dbReference type="Proteomes" id="UP000319801">
    <property type="component" value="Unassembled WGS sequence"/>
</dbReference>
<dbReference type="EMBL" id="VCAZ01000107">
    <property type="protein sequence ID" value="TST10044.1"/>
    <property type="molecule type" value="Genomic_DNA"/>
</dbReference>
<evidence type="ECO:0000256" key="1">
    <source>
        <dbReference type="SAM" id="MobiDB-lite"/>
    </source>
</evidence>
<comment type="caution">
    <text evidence="2">The sequence shown here is derived from an EMBL/GenBank/DDBJ whole genome shotgun (WGS) entry which is preliminary data.</text>
</comment>